<dbReference type="InterPro" id="IPR017941">
    <property type="entry name" value="Rieske_2Fe-2S"/>
</dbReference>
<name>A0A1W2BDF0_9BURK</name>
<evidence type="ECO:0000259" key="6">
    <source>
        <dbReference type="PROSITE" id="PS51296"/>
    </source>
</evidence>
<dbReference type="CDD" id="cd03469">
    <property type="entry name" value="Rieske_RO_Alpha_N"/>
    <property type="match status" value="1"/>
</dbReference>
<dbReference type="SUPFAM" id="SSF55961">
    <property type="entry name" value="Bet v1-like"/>
    <property type="match status" value="1"/>
</dbReference>
<keyword evidence="8" id="KW-1185">Reference proteome</keyword>
<dbReference type="GO" id="GO:0051213">
    <property type="term" value="F:dioxygenase activity"/>
    <property type="evidence" value="ECO:0007669"/>
    <property type="project" value="UniProtKB-KW"/>
</dbReference>
<dbReference type="Pfam" id="PF19112">
    <property type="entry name" value="VanA_C"/>
    <property type="match status" value="1"/>
</dbReference>
<dbReference type="PROSITE" id="PS51296">
    <property type="entry name" value="RIESKE"/>
    <property type="match status" value="1"/>
</dbReference>
<keyword evidence="5" id="KW-0411">Iron-sulfur</keyword>
<accession>A0A1W2BDF0</accession>
<dbReference type="InterPro" id="IPR044043">
    <property type="entry name" value="VanA_C_cat"/>
</dbReference>
<dbReference type="STRING" id="1938817.SAMN06296008_11245"/>
<gene>
    <name evidence="7" type="ORF">SAMN06296008_11245</name>
</gene>
<feature type="domain" description="Rieske" evidence="6">
    <location>
        <begin position="18"/>
        <end position="123"/>
    </location>
</feature>
<evidence type="ECO:0000256" key="4">
    <source>
        <dbReference type="ARBA" id="ARBA00023004"/>
    </source>
</evidence>
<evidence type="ECO:0000313" key="7">
    <source>
        <dbReference type="EMBL" id="SMC70428.1"/>
    </source>
</evidence>
<dbReference type="Pfam" id="PF00355">
    <property type="entry name" value="Rieske"/>
    <property type="match status" value="1"/>
</dbReference>
<keyword evidence="2" id="KW-0479">Metal-binding</keyword>
<evidence type="ECO:0000256" key="2">
    <source>
        <dbReference type="ARBA" id="ARBA00022723"/>
    </source>
</evidence>
<keyword evidence="7" id="KW-0223">Dioxygenase</keyword>
<dbReference type="Gene3D" id="2.102.10.10">
    <property type="entry name" value="Rieske [2Fe-2S] iron-sulphur domain"/>
    <property type="match status" value="1"/>
</dbReference>
<dbReference type="Gene3D" id="3.90.380.10">
    <property type="entry name" value="Naphthalene 1,2-dioxygenase Alpha Subunit, Chain A, domain 1"/>
    <property type="match status" value="1"/>
</dbReference>
<dbReference type="InterPro" id="IPR015881">
    <property type="entry name" value="ARHD_Rieske_2Fe_2S"/>
</dbReference>
<dbReference type="GO" id="GO:0005506">
    <property type="term" value="F:iron ion binding"/>
    <property type="evidence" value="ECO:0007669"/>
    <property type="project" value="InterPro"/>
</dbReference>
<reference evidence="7 8" key="1">
    <citation type="submission" date="2017-04" db="EMBL/GenBank/DDBJ databases">
        <authorList>
            <person name="Afonso C.L."/>
            <person name="Miller P.J."/>
            <person name="Scott M.A."/>
            <person name="Spackman E."/>
            <person name="Goraichik I."/>
            <person name="Dimitrov K.M."/>
            <person name="Suarez D.L."/>
            <person name="Swayne D.E."/>
        </authorList>
    </citation>
    <scope>NUCLEOTIDE SEQUENCE [LARGE SCALE GENOMIC DNA]</scope>
    <source>
        <strain evidence="7 8">VK13</strain>
    </source>
</reference>
<dbReference type="PROSITE" id="PS00570">
    <property type="entry name" value="RING_HYDROXYL_ALPHA"/>
    <property type="match status" value="1"/>
</dbReference>
<dbReference type="AlphaFoldDB" id="A0A1W2BDF0"/>
<organism evidence="7 8">
    <name type="scientific">Polynucleobacter kasalickyi</name>
    <dbReference type="NCBI Taxonomy" id="1938817"/>
    <lineage>
        <taxon>Bacteria</taxon>
        <taxon>Pseudomonadati</taxon>
        <taxon>Pseudomonadota</taxon>
        <taxon>Betaproteobacteria</taxon>
        <taxon>Burkholderiales</taxon>
        <taxon>Burkholderiaceae</taxon>
        <taxon>Polynucleobacter</taxon>
    </lineage>
</organism>
<evidence type="ECO:0000256" key="1">
    <source>
        <dbReference type="ARBA" id="ARBA00022714"/>
    </source>
</evidence>
<dbReference type="GO" id="GO:0051537">
    <property type="term" value="F:2 iron, 2 sulfur cluster binding"/>
    <property type="evidence" value="ECO:0007669"/>
    <property type="project" value="UniProtKB-KW"/>
</dbReference>
<dbReference type="PANTHER" id="PTHR21266">
    <property type="entry name" value="IRON-SULFUR DOMAIN CONTAINING PROTEIN"/>
    <property type="match status" value="1"/>
</dbReference>
<dbReference type="SUPFAM" id="SSF50022">
    <property type="entry name" value="ISP domain"/>
    <property type="match status" value="1"/>
</dbReference>
<dbReference type="InterPro" id="IPR050584">
    <property type="entry name" value="Cholesterol_7-desaturase"/>
</dbReference>
<keyword evidence="4" id="KW-0408">Iron</keyword>
<keyword evidence="1" id="KW-0001">2Fe-2S</keyword>
<dbReference type="InterPro" id="IPR036922">
    <property type="entry name" value="Rieske_2Fe-2S_sf"/>
</dbReference>
<protein>
    <submittedName>
        <fullName evidence="7">Phenylpropionate dioxygenase, large terminal subunit</fullName>
    </submittedName>
</protein>
<evidence type="ECO:0000313" key="8">
    <source>
        <dbReference type="Proteomes" id="UP000192708"/>
    </source>
</evidence>
<dbReference type="RefSeq" id="WP_084284780.1">
    <property type="nucleotide sequence ID" value="NZ_FWXJ01000012.1"/>
</dbReference>
<dbReference type="Proteomes" id="UP000192708">
    <property type="component" value="Unassembled WGS sequence"/>
</dbReference>
<evidence type="ECO:0000256" key="3">
    <source>
        <dbReference type="ARBA" id="ARBA00023002"/>
    </source>
</evidence>
<dbReference type="EMBL" id="FWXJ01000012">
    <property type="protein sequence ID" value="SMC70428.1"/>
    <property type="molecule type" value="Genomic_DNA"/>
</dbReference>
<evidence type="ECO:0000256" key="5">
    <source>
        <dbReference type="ARBA" id="ARBA00023014"/>
    </source>
</evidence>
<keyword evidence="3" id="KW-0560">Oxidoreductase</keyword>
<proteinExistence type="predicted"/>
<sequence>MFIQTTNQKSFNQLQNDWHPIAIAAVTLPGTMQSITLLGQSLVLWCDDNNNFHLWLDQCPHRGMKLSLGTIQENQLVCPYHGWRFKPSGKCSYIPSLPQLLEDNLKGCVRQFKLLVKYGLIWGCLGEPVGDIFPYPEFDEKSRRIVFCGPYDLAASGPRIIENFLDMSHFPFVHEGILGDQSKMDIPDYQVEAFSDDIYGEGIRATKCFSWQPKASKKSNQPELVEYAYRVVHPFSAILNKQSSGQSSTSDGLADAISLHLQPVEPTITRAWIIMALNDFEHSEQELREFQDLIFLQDKSIVEHQEPKLLPLNPDAEVSVVSDRLSIAYRKYLKTNNLQYGVINHLAL</sequence>
<dbReference type="PANTHER" id="PTHR21266:SF57">
    <property type="entry name" value="3-CHLOROBENZOATE-3,4-DIOXYGENASE"/>
    <property type="match status" value="1"/>
</dbReference>
<dbReference type="OrthoDB" id="9790995at2"/>